<evidence type="ECO:0000256" key="1">
    <source>
        <dbReference type="PROSITE-ProRule" id="PRU00176"/>
    </source>
</evidence>
<reference evidence="3 4" key="1">
    <citation type="submission" date="2024-04" db="EMBL/GenBank/DDBJ databases">
        <title>Tritrichomonas musculus Genome.</title>
        <authorList>
            <person name="Alves-Ferreira E."/>
            <person name="Grigg M."/>
            <person name="Lorenzi H."/>
            <person name="Galac M."/>
        </authorList>
    </citation>
    <scope>NUCLEOTIDE SEQUENCE [LARGE SCALE GENOMIC DNA]</scope>
    <source>
        <strain evidence="3 4">EAF2021</strain>
    </source>
</reference>
<name>A0ABR2K094_9EUKA</name>
<dbReference type="InterPro" id="IPR000504">
    <property type="entry name" value="RRM_dom"/>
</dbReference>
<evidence type="ECO:0000313" key="3">
    <source>
        <dbReference type="EMBL" id="KAK8884382.1"/>
    </source>
</evidence>
<dbReference type="PANTHER" id="PTHR48037:SF1">
    <property type="entry name" value="RRM DOMAIN-CONTAINING PROTEIN"/>
    <property type="match status" value="1"/>
</dbReference>
<comment type="caution">
    <text evidence="3">The sequence shown here is derived from an EMBL/GenBank/DDBJ whole genome shotgun (WGS) entry which is preliminary data.</text>
</comment>
<evidence type="ECO:0000313" key="4">
    <source>
        <dbReference type="Proteomes" id="UP001470230"/>
    </source>
</evidence>
<dbReference type="EMBL" id="JAPFFF010000008">
    <property type="protein sequence ID" value="KAK8884382.1"/>
    <property type="molecule type" value="Genomic_DNA"/>
</dbReference>
<sequence>MADRRSVYVQNLPKSATRKYIWNAFIIFGEIANVTLSDNKESCLIEFEEEGDAAAALDNMNLSELFGQTIIVSYATKGNILDRRKPVWDVEFNAGEA</sequence>
<dbReference type="Gene3D" id="3.30.70.330">
    <property type="match status" value="1"/>
</dbReference>
<keyword evidence="1" id="KW-0694">RNA-binding</keyword>
<dbReference type="InterPro" id="IPR012677">
    <property type="entry name" value="Nucleotide-bd_a/b_plait_sf"/>
</dbReference>
<protein>
    <recommendedName>
        <fullName evidence="2">RRM domain-containing protein</fullName>
    </recommendedName>
</protein>
<proteinExistence type="predicted"/>
<dbReference type="SMART" id="SM00360">
    <property type="entry name" value="RRM"/>
    <property type="match status" value="1"/>
</dbReference>
<dbReference type="Proteomes" id="UP001470230">
    <property type="component" value="Unassembled WGS sequence"/>
</dbReference>
<keyword evidence="4" id="KW-1185">Reference proteome</keyword>
<organism evidence="3 4">
    <name type="scientific">Tritrichomonas musculus</name>
    <dbReference type="NCBI Taxonomy" id="1915356"/>
    <lineage>
        <taxon>Eukaryota</taxon>
        <taxon>Metamonada</taxon>
        <taxon>Parabasalia</taxon>
        <taxon>Tritrichomonadida</taxon>
        <taxon>Tritrichomonadidae</taxon>
        <taxon>Tritrichomonas</taxon>
    </lineage>
</organism>
<dbReference type="PROSITE" id="PS50102">
    <property type="entry name" value="RRM"/>
    <property type="match status" value="1"/>
</dbReference>
<dbReference type="PANTHER" id="PTHR48037">
    <property type="entry name" value="ATPASE E1"/>
    <property type="match status" value="1"/>
</dbReference>
<dbReference type="InterPro" id="IPR035979">
    <property type="entry name" value="RBD_domain_sf"/>
</dbReference>
<evidence type="ECO:0000259" key="2">
    <source>
        <dbReference type="PROSITE" id="PS50102"/>
    </source>
</evidence>
<accession>A0ABR2K094</accession>
<dbReference type="SUPFAM" id="SSF54928">
    <property type="entry name" value="RNA-binding domain, RBD"/>
    <property type="match status" value="1"/>
</dbReference>
<dbReference type="Pfam" id="PF00076">
    <property type="entry name" value="RRM_1"/>
    <property type="match status" value="1"/>
</dbReference>
<gene>
    <name evidence="3" type="ORF">M9Y10_043492</name>
</gene>
<feature type="domain" description="RRM" evidence="2">
    <location>
        <begin position="5"/>
        <end position="77"/>
    </location>
</feature>